<accession>A0A9D4Z2M9</accession>
<dbReference type="EMBL" id="SIDB01000001">
    <property type="protein sequence ID" value="KAI3439000.1"/>
    <property type="molecule type" value="Genomic_DNA"/>
</dbReference>
<sequence length="223" mass="25018">MSVQSHQQEAALPWGTAERDEQAFRKDLASQMGCQLGQRVEVKWRLEGDGTAFTQWWGAVLDHRPDGETDGEGRQVYVLRYDPNPELGYEEQECCRVTFLDQHVLYDLGEDEELAWRLAGDSWEEPAGSESDEEAENSQVYTLNQIAAAIEASERRRGRTVDEDAAEALKAFPQDQQRIIADGFRAFTDHIAAGMAKLKEQHGDNYVVTAADVTALTAAARRQ</sequence>
<dbReference type="Proteomes" id="UP001055712">
    <property type="component" value="Unassembled WGS sequence"/>
</dbReference>
<protein>
    <submittedName>
        <fullName evidence="1">Uncharacterized protein</fullName>
    </submittedName>
</protein>
<organism evidence="1 2">
    <name type="scientific">Chlorella vulgaris</name>
    <name type="common">Green alga</name>
    <dbReference type="NCBI Taxonomy" id="3077"/>
    <lineage>
        <taxon>Eukaryota</taxon>
        <taxon>Viridiplantae</taxon>
        <taxon>Chlorophyta</taxon>
        <taxon>core chlorophytes</taxon>
        <taxon>Trebouxiophyceae</taxon>
        <taxon>Chlorellales</taxon>
        <taxon>Chlorellaceae</taxon>
        <taxon>Chlorella clade</taxon>
        <taxon>Chlorella</taxon>
    </lineage>
</organism>
<dbReference type="AlphaFoldDB" id="A0A9D4Z2M9"/>
<evidence type="ECO:0000313" key="1">
    <source>
        <dbReference type="EMBL" id="KAI3439000.1"/>
    </source>
</evidence>
<keyword evidence="2" id="KW-1185">Reference proteome</keyword>
<dbReference type="OrthoDB" id="535201at2759"/>
<comment type="caution">
    <text evidence="1">The sequence shown here is derived from an EMBL/GenBank/DDBJ whole genome shotgun (WGS) entry which is preliminary data.</text>
</comment>
<reference evidence="1" key="1">
    <citation type="journal article" date="2019" name="Plant J.">
        <title>Chlorella vulgaris genome assembly and annotation reveals the molecular basis for metabolic acclimation to high light conditions.</title>
        <authorList>
            <person name="Cecchin M."/>
            <person name="Marcolungo L."/>
            <person name="Rossato M."/>
            <person name="Girolomoni L."/>
            <person name="Cosentino E."/>
            <person name="Cuine S."/>
            <person name="Li-Beisson Y."/>
            <person name="Delledonne M."/>
            <person name="Ballottari M."/>
        </authorList>
    </citation>
    <scope>NUCLEOTIDE SEQUENCE</scope>
    <source>
        <strain evidence="1">211/11P</strain>
    </source>
</reference>
<reference evidence="1" key="2">
    <citation type="submission" date="2020-11" db="EMBL/GenBank/DDBJ databases">
        <authorList>
            <person name="Cecchin M."/>
            <person name="Marcolungo L."/>
            <person name="Rossato M."/>
            <person name="Girolomoni L."/>
            <person name="Cosentino E."/>
            <person name="Cuine S."/>
            <person name="Li-Beisson Y."/>
            <person name="Delledonne M."/>
            <person name="Ballottari M."/>
        </authorList>
    </citation>
    <scope>NUCLEOTIDE SEQUENCE</scope>
    <source>
        <strain evidence="1">211/11P</strain>
        <tissue evidence="1">Whole cell</tissue>
    </source>
</reference>
<evidence type="ECO:0000313" key="2">
    <source>
        <dbReference type="Proteomes" id="UP001055712"/>
    </source>
</evidence>
<name>A0A9D4Z2M9_CHLVU</name>
<proteinExistence type="predicted"/>
<gene>
    <name evidence="1" type="ORF">D9Q98_001412</name>
</gene>